<evidence type="ECO:0000256" key="6">
    <source>
        <dbReference type="ARBA" id="ARBA00018569"/>
    </source>
</evidence>
<dbReference type="NCBIfam" id="NF007956">
    <property type="entry name" value="PRK10675.1"/>
    <property type="match status" value="1"/>
</dbReference>
<evidence type="ECO:0000313" key="13">
    <source>
        <dbReference type="Proteomes" id="UP000609802"/>
    </source>
</evidence>
<reference evidence="13" key="1">
    <citation type="journal article" date="2019" name="Int. J. Syst. Evol. Microbiol.">
        <title>The Global Catalogue of Microorganisms (GCM) 10K type strain sequencing project: providing services to taxonomists for standard genome sequencing and annotation.</title>
        <authorList>
            <consortium name="The Broad Institute Genomics Platform"/>
            <consortium name="The Broad Institute Genome Sequencing Center for Infectious Disease"/>
            <person name="Wu L."/>
            <person name="Ma J."/>
        </authorList>
    </citation>
    <scope>NUCLEOTIDE SEQUENCE [LARGE SCALE GENOMIC DNA]</scope>
    <source>
        <strain evidence="13">KCTC 42443</strain>
    </source>
</reference>
<name>A0ABQ3J5V3_9RHOB</name>
<dbReference type="SUPFAM" id="SSF51735">
    <property type="entry name" value="NAD(P)-binding Rossmann-fold domains"/>
    <property type="match status" value="1"/>
</dbReference>
<comment type="pathway">
    <text evidence="3 10">Carbohydrate metabolism; galactose metabolism.</text>
</comment>
<proteinExistence type="inferred from homology"/>
<evidence type="ECO:0000259" key="11">
    <source>
        <dbReference type="Pfam" id="PF01370"/>
    </source>
</evidence>
<dbReference type="NCBIfam" id="TIGR01179">
    <property type="entry name" value="galE"/>
    <property type="match status" value="1"/>
</dbReference>
<evidence type="ECO:0000256" key="2">
    <source>
        <dbReference type="ARBA" id="ARBA00001911"/>
    </source>
</evidence>
<evidence type="ECO:0000256" key="1">
    <source>
        <dbReference type="ARBA" id="ARBA00000083"/>
    </source>
</evidence>
<gene>
    <name evidence="12" type="primary">galE</name>
    <name evidence="12" type="ORF">GCM10016455_24460</name>
</gene>
<keyword evidence="7 10" id="KW-0520">NAD</keyword>
<dbReference type="EMBL" id="BNCH01000005">
    <property type="protein sequence ID" value="GHF02393.1"/>
    <property type="molecule type" value="Genomic_DNA"/>
</dbReference>
<keyword evidence="8" id="KW-0299">Galactose metabolism</keyword>
<evidence type="ECO:0000313" key="12">
    <source>
        <dbReference type="EMBL" id="GHF02393.1"/>
    </source>
</evidence>
<comment type="cofactor">
    <cofactor evidence="2 10">
        <name>NAD(+)</name>
        <dbReference type="ChEBI" id="CHEBI:57540"/>
    </cofactor>
</comment>
<evidence type="ECO:0000256" key="9">
    <source>
        <dbReference type="ARBA" id="ARBA00023235"/>
    </source>
</evidence>
<keyword evidence="10" id="KW-0119">Carbohydrate metabolism</keyword>
<comment type="subunit">
    <text evidence="10">Homodimer.</text>
</comment>
<organism evidence="12 13">
    <name type="scientific">Aliiroseovarius zhejiangensis</name>
    <dbReference type="NCBI Taxonomy" id="1632025"/>
    <lineage>
        <taxon>Bacteria</taxon>
        <taxon>Pseudomonadati</taxon>
        <taxon>Pseudomonadota</taxon>
        <taxon>Alphaproteobacteria</taxon>
        <taxon>Rhodobacterales</taxon>
        <taxon>Paracoccaceae</taxon>
        <taxon>Aliiroseovarius</taxon>
    </lineage>
</organism>
<accession>A0ABQ3J5V3</accession>
<evidence type="ECO:0000256" key="10">
    <source>
        <dbReference type="RuleBase" id="RU366046"/>
    </source>
</evidence>
<dbReference type="Proteomes" id="UP000609802">
    <property type="component" value="Unassembled WGS sequence"/>
</dbReference>
<evidence type="ECO:0000256" key="3">
    <source>
        <dbReference type="ARBA" id="ARBA00004947"/>
    </source>
</evidence>
<evidence type="ECO:0000256" key="8">
    <source>
        <dbReference type="ARBA" id="ARBA00023144"/>
    </source>
</evidence>
<sequence length="336" mass="36410">MAQKILLTGGAGFIGSHTYVALAEAGYEVIILDNFSNARRDVIDRLEVITGAPVTCITGDVLDGALLDRIFSDHRIDAVIHFAALKAVGESVEKPLDYLTTNIAGLYTLLGAMQRADVYTLVFSSSATVYGQPENLPVTEDAPRGFTNPYGFTKLMCEQSLEQIAASDARWTFGVLRYFNPVGAHDTGLIGEDPNDIPNNLMPYIAKVATGELESLSVFGEDYDTPDGTGVRDYIHVMDLARGHVQSLDALLSEGTGHVVNLGTGTGYSVLEMLTAYERACGKTLPYRIAPRRAGDVACVYGDTQLAHEILGFKAELGLDEMCASSWNWVSRRKNT</sequence>
<dbReference type="CDD" id="cd05247">
    <property type="entry name" value="UDP_G4E_1_SDR_e"/>
    <property type="match status" value="1"/>
</dbReference>
<dbReference type="PANTHER" id="PTHR43725">
    <property type="entry name" value="UDP-GLUCOSE 4-EPIMERASE"/>
    <property type="match status" value="1"/>
</dbReference>
<dbReference type="InterPro" id="IPR036291">
    <property type="entry name" value="NAD(P)-bd_dom_sf"/>
</dbReference>
<dbReference type="Gene3D" id="3.40.50.720">
    <property type="entry name" value="NAD(P)-binding Rossmann-like Domain"/>
    <property type="match status" value="1"/>
</dbReference>
<dbReference type="InterPro" id="IPR001509">
    <property type="entry name" value="Epimerase_deHydtase"/>
</dbReference>
<keyword evidence="13" id="KW-1185">Reference proteome</keyword>
<dbReference type="InterPro" id="IPR005886">
    <property type="entry name" value="UDP_G4E"/>
</dbReference>
<dbReference type="EC" id="5.1.3.2" evidence="5 10"/>
<dbReference type="RefSeq" id="WP_229836787.1">
    <property type="nucleotide sequence ID" value="NZ_BNCH01000005.1"/>
</dbReference>
<comment type="catalytic activity">
    <reaction evidence="1 10">
        <text>UDP-alpha-D-glucose = UDP-alpha-D-galactose</text>
        <dbReference type="Rhea" id="RHEA:22168"/>
        <dbReference type="ChEBI" id="CHEBI:58885"/>
        <dbReference type="ChEBI" id="CHEBI:66914"/>
        <dbReference type="EC" id="5.1.3.2"/>
    </reaction>
</comment>
<dbReference type="Pfam" id="PF01370">
    <property type="entry name" value="Epimerase"/>
    <property type="match status" value="1"/>
</dbReference>
<comment type="similarity">
    <text evidence="4 10">Belongs to the NAD(P)-dependent epimerase/dehydratase family.</text>
</comment>
<evidence type="ECO:0000256" key="7">
    <source>
        <dbReference type="ARBA" id="ARBA00023027"/>
    </source>
</evidence>
<comment type="caution">
    <text evidence="12">The sequence shown here is derived from an EMBL/GenBank/DDBJ whole genome shotgun (WGS) entry which is preliminary data.</text>
</comment>
<evidence type="ECO:0000256" key="4">
    <source>
        <dbReference type="ARBA" id="ARBA00007637"/>
    </source>
</evidence>
<evidence type="ECO:0000256" key="5">
    <source>
        <dbReference type="ARBA" id="ARBA00013189"/>
    </source>
</evidence>
<feature type="domain" description="NAD-dependent epimerase/dehydratase" evidence="11">
    <location>
        <begin position="5"/>
        <end position="263"/>
    </location>
</feature>
<keyword evidence="9 10" id="KW-0413">Isomerase</keyword>
<protein>
    <recommendedName>
        <fullName evidence="6 10">UDP-glucose 4-epimerase</fullName>
        <ecNumber evidence="5 10">5.1.3.2</ecNumber>
    </recommendedName>
</protein>
<dbReference type="Gene3D" id="3.90.25.10">
    <property type="entry name" value="UDP-galactose 4-epimerase, domain 1"/>
    <property type="match status" value="1"/>
</dbReference>
<dbReference type="PANTHER" id="PTHR43725:SF47">
    <property type="entry name" value="UDP-GLUCOSE 4-EPIMERASE"/>
    <property type="match status" value="1"/>
</dbReference>